<protein>
    <recommendedName>
        <fullName evidence="4">Large ribosomal subunit protein uL4m</fullName>
    </recommendedName>
</protein>
<dbReference type="NCBIfam" id="TIGR03953">
    <property type="entry name" value="rplD_bact"/>
    <property type="match status" value="1"/>
</dbReference>
<dbReference type="Gramene" id="ONK75143">
    <property type="protein sequence ID" value="ONK75143"/>
    <property type="gene ID" value="A4U43_C03F13810"/>
</dbReference>
<dbReference type="OMA" id="WIENTDA"/>
<organism evidence="6 7">
    <name type="scientific">Asparagus officinalis</name>
    <name type="common">Garden asparagus</name>
    <dbReference type="NCBI Taxonomy" id="4686"/>
    <lineage>
        <taxon>Eukaryota</taxon>
        <taxon>Viridiplantae</taxon>
        <taxon>Streptophyta</taxon>
        <taxon>Embryophyta</taxon>
        <taxon>Tracheophyta</taxon>
        <taxon>Spermatophyta</taxon>
        <taxon>Magnoliopsida</taxon>
        <taxon>Liliopsida</taxon>
        <taxon>Asparagales</taxon>
        <taxon>Asparagaceae</taxon>
        <taxon>Asparagoideae</taxon>
        <taxon>Asparagus</taxon>
    </lineage>
</organism>
<evidence type="ECO:0000313" key="6">
    <source>
        <dbReference type="EMBL" id="ONK75143.1"/>
    </source>
</evidence>
<keyword evidence="7" id="KW-1185">Reference proteome</keyword>
<evidence type="ECO:0000256" key="4">
    <source>
        <dbReference type="ARBA" id="ARBA00040565"/>
    </source>
</evidence>
<keyword evidence="3" id="KW-0687">Ribonucleoprotein</keyword>
<dbReference type="InterPro" id="IPR002136">
    <property type="entry name" value="Ribosomal_uL4"/>
</dbReference>
<dbReference type="EMBL" id="CM007383">
    <property type="protein sequence ID" value="ONK75143.1"/>
    <property type="molecule type" value="Genomic_DNA"/>
</dbReference>
<accession>A0A5P1FBM1</accession>
<dbReference type="Proteomes" id="UP000243459">
    <property type="component" value="Chromosome 3"/>
</dbReference>
<reference evidence="7" key="1">
    <citation type="journal article" date="2017" name="Nat. Commun.">
        <title>The asparagus genome sheds light on the origin and evolution of a young Y chromosome.</title>
        <authorList>
            <person name="Harkess A."/>
            <person name="Zhou J."/>
            <person name="Xu C."/>
            <person name="Bowers J.E."/>
            <person name="Van der Hulst R."/>
            <person name="Ayyampalayam S."/>
            <person name="Mercati F."/>
            <person name="Riccardi P."/>
            <person name="McKain M.R."/>
            <person name="Kakrana A."/>
            <person name="Tang H."/>
            <person name="Ray J."/>
            <person name="Groenendijk J."/>
            <person name="Arikit S."/>
            <person name="Mathioni S.M."/>
            <person name="Nakano M."/>
            <person name="Shan H."/>
            <person name="Telgmann-Rauber A."/>
            <person name="Kanno A."/>
            <person name="Yue Z."/>
            <person name="Chen H."/>
            <person name="Li W."/>
            <person name="Chen Y."/>
            <person name="Xu X."/>
            <person name="Zhang Y."/>
            <person name="Luo S."/>
            <person name="Chen H."/>
            <person name="Gao J."/>
            <person name="Mao Z."/>
            <person name="Pires J.C."/>
            <person name="Luo M."/>
            <person name="Kudrna D."/>
            <person name="Wing R.A."/>
            <person name="Meyers B.C."/>
            <person name="Yi K."/>
            <person name="Kong H."/>
            <person name="Lavrijsen P."/>
            <person name="Sunseri F."/>
            <person name="Falavigna A."/>
            <person name="Ye Y."/>
            <person name="Leebens-Mack J.H."/>
            <person name="Chen G."/>
        </authorList>
    </citation>
    <scope>NUCLEOTIDE SEQUENCE [LARGE SCALE GENOMIC DNA]</scope>
    <source>
        <strain evidence="7">cv. DH0086</strain>
    </source>
</reference>
<evidence type="ECO:0000256" key="5">
    <source>
        <dbReference type="SAM" id="MobiDB-lite"/>
    </source>
</evidence>
<dbReference type="PANTHER" id="PTHR10746:SF6">
    <property type="entry name" value="LARGE RIBOSOMAL SUBUNIT PROTEIN UL4M"/>
    <property type="match status" value="1"/>
</dbReference>
<dbReference type="SUPFAM" id="SSF52166">
    <property type="entry name" value="Ribosomal protein L4"/>
    <property type="match status" value="1"/>
</dbReference>
<dbReference type="OrthoDB" id="275876at2759"/>
<dbReference type="GO" id="GO:0003729">
    <property type="term" value="F:mRNA binding"/>
    <property type="evidence" value="ECO:0007669"/>
    <property type="project" value="EnsemblPlants"/>
</dbReference>
<sequence>MANLLSHARRRAFSINRSQTLAFLRSFSSPSPSQTLASSFRRPWTLEDTRFVNGVPSFKVASLFGAYKKFCTYEARESEGVIPSELLTSKNATAPNRNIGEYADLVTRVTNFQNEDKGLIVLAGDVFDVPIRKDIIHRVVRWQLAKRQQGTHSTKTISEVSGTGKKPYNQKGTGRARHGTLRGPQFRGGAVMHGPKPRSHAIKLNKKVRRLGLKIALTARAAEGKLLVFEDLEVPNHKTKNIVNYVSQMEETKKVLLVDSGPISDNLKLATGNLHYVNVLPSIGLNVYSILQHDTLVMTRDAVDRIVTRMHTPIKR</sequence>
<evidence type="ECO:0000256" key="2">
    <source>
        <dbReference type="ARBA" id="ARBA00022980"/>
    </source>
</evidence>
<dbReference type="AlphaFoldDB" id="A0A5P1FBM1"/>
<dbReference type="PANTHER" id="PTHR10746">
    <property type="entry name" value="50S RIBOSOMAL PROTEIN L4"/>
    <property type="match status" value="1"/>
</dbReference>
<dbReference type="FunFam" id="3.40.1370.10:FF:000006">
    <property type="entry name" value="50S ribosomal protein L4"/>
    <property type="match status" value="1"/>
</dbReference>
<dbReference type="GO" id="GO:0003735">
    <property type="term" value="F:structural constituent of ribosome"/>
    <property type="evidence" value="ECO:0007669"/>
    <property type="project" value="InterPro"/>
</dbReference>
<dbReference type="Pfam" id="PF00573">
    <property type="entry name" value="Ribosomal_L4"/>
    <property type="match status" value="1"/>
</dbReference>
<evidence type="ECO:0000313" key="7">
    <source>
        <dbReference type="Proteomes" id="UP000243459"/>
    </source>
</evidence>
<keyword evidence="2" id="KW-0689">Ribosomal protein</keyword>
<gene>
    <name evidence="6" type="ORF">A4U43_C03F13810</name>
</gene>
<name>A0A5P1FBM1_ASPOF</name>
<dbReference type="InterPro" id="IPR013005">
    <property type="entry name" value="Ribosomal_uL4-like"/>
</dbReference>
<dbReference type="InterPro" id="IPR023574">
    <property type="entry name" value="Ribosomal_uL4_dom_sf"/>
</dbReference>
<dbReference type="Gene3D" id="3.40.1370.10">
    <property type="match status" value="1"/>
</dbReference>
<proteinExistence type="inferred from homology"/>
<evidence type="ECO:0000256" key="1">
    <source>
        <dbReference type="ARBA" id="ARBA00010528"/>
    </source>
</evidence>
<dbReference type="HAMAP" id="MF_01328_B">
    <property type="entry name" value="Ribosomal_uL4_B"/>
    <property type="match status" value="1"/>
</dbReference>
<dbReference type="GO" id="GO:0005840">
    <property type="term" value="C:ribosome"/>
    <property type="evidence" value="ECO:0007669"/>
    <property type="project" value="UniProtKB-KW"/>
</dbReference>
<comment type="similarity">
    <text evidence="1">Belongs to the universal ribosomal protein uL4 family.</text>
</comment>
<feature type="region of interest" description="Disordered" evidence="5">
    <location>
        <begin position="153"/>
        <end position="198"/>
    </location>
</feature>
<dbReference type="GO" id="GO:1990904">
    <property type="term" value="C:ribonucleoprotein complex"/>
    <property type="evidence" value="ECO:0007669"/>
    <property type="project" value="UniProtKB-KW"/>
</dbReference>
<dbReference type="GO" id="GO:0006412">
    <property type="term" value="P:translation"/>
    <property type="evidence" value="ECO:0007669"/>
    <property type="project" value="InterPro"/>
</dbReference>
<evidence type="ECO:0000256" key="3">
    <source>
        <dbReference type="ARBA" id="ARBA00023274"/>
    </source>
</evidence>